<organism evidence="3">
    <name type="scientific">Nippostrongylus brasiliensis</name>
    <name type="common">Rat hookworm</name>
    <dbReference type="NCBI Taxonomy" id="27835"/>
    <lineage>
        <taxon>Eukaryota</taxon>
        <taxon>Metazoa</taxon>
        <taxon>Ecdysozoa</taxon>
        <taxon>Nematoda</taxon>
        <taxon>Chromadorea</taxon>
        <taxon>Rhabditida</taxon>
        <taxon>Rhabditina</taxon>
        <taxon>Rhabditomorpha</taxon>
        <taxon>Strongyloidea</taxon>
        <taxon>Heligmosomidae</taxon>
        <taxon>Nippostrongylus</taxon>
    </lineage>
</organism>
<sequence>MSALRALVFRLTNGIHLGGYSYIDVRGAPTRDSSDRDTIALNEISLAASHKPFMQSSALDFQLRSTFEVSEKESDCDTDRTEIMGSVDVALLTEAPSQPIIPRLNNEIDIVDENVENAHRSEMVKAKSAVEEVPSVFREMCHDVPSETICAVTGDGSQTDTSYRSFIMKRHSVEASENCPASPEYTHRAQQHQTERHENLIANPLRKSNKVHAVFIPAASNSVSEFERIYEGDESTIYNTISCTHKMLVLFMLECAHYFGEGVQRFVIASKWTVETHHKNYINFTHRYERYYDQSRHKWPGFTERAGPNTSSIRFVVSRSSTSLLVGGDCDDSENQPFWNRA</sequence>
<evidence type="ECO:0000313" key="1">
    <source>
        <dbReference type="EMBL" id="VDL75482.1"/>
    </source>
</evidence>
<reference evidence="3" key="1">
    <citation type="submission" date="2017-02" db="UniProtKB">
        <authorList>
            <consortium name="WormBaseParasite"/>
        </authorList>
    </citation>
    <scope>IDENTIFICATION</scope>
</reference>
<dbReference type="Proteomes" id="UP000271162">
    <property type="component" value="Unassembled WGS sequence"/>
</dbReference>
<gene>
    <name evidence="1" type="ORF">NBR_LOCUS11893</name>
</gene>
<accession>A0A0N4Y6Z1</accession>
<evidence type="ECO:0000313" key="3">
    <source>
        <dbReference type="WBParaSite" id="NBR_0001189201-mRNA-1"/>
    </source>
</evidence>
<dbReference type="WBParaSite" id="NBR_0001189201-mRNA-1">
    <property type="protein sequence ID" value="NBR_0001189201-mRNA-1"/>
    <property type="gene ID" value="NBR_0001189201"/>
</dbReference>
<keyword evidence="2" id="KW-1185">Reference proteome</keyword>
<reference evidence="1 2" key="2">
    <citation type="submission" date="2018-11" db="EMBL/GenBank/DDBJ databases">
        <authorList>
            <consortium name="Pathogen Informatics"/>
        </authorList>
    </citation>
    <scope>NUCLEOTIDE SEQUENCE [LARGE SCALE GENOMIC DNA]</scope>
</reference>
<protein>
    <submittedName>
        <fullName evidence="1 3">Uncharacterized protein</fullName>
    </submittedName>
</protein>
<dbReference type="AlphaFoldDB" id="A0A0N4Y6Z1"/>
<evidence type="ECO:0000313" key="2">
    <source>
        <dbReference type="Proteomes" id="UP000271162"/>
    </source>
</evidence>
<proteinExistence type="predicted"/>
<dbReference type="EMBL" id="UYSL01020625">
    <property type="protein sequence ID" value="VDL75482.1"/>
    <property type="molecule type" value="Genomic_DNA"/>
</dbReference>
<name>A0A0N4Y6Z1_NIPBR</name>